<evidence type="ECO:0000313" key="11">
    <source>
        <dbReference type="EMBL" id="KRK13826.1"/>
    </source>
</evidence>
<dbReference type="GO" id="GO:0003887">
    <property type="term" value="F:DNA-directed DNA polymerase activity"/>
    <property type="evidence" value="ECO:0007669"/>
    <property type="project" value="UniProtKB-KW"/>
</dbReference>
<evidence type="ECO:0000256" key="1">
    <source>
        <dbReference type="ARBA" id="ARBA00012417"/>
    </source>
</evidence>
<comment type="catalytic activity">
    <reaction evidence="8">
        <text>DNA(n) + a 2'-deoxyribonucleoside 5'-triphosphate = DNA(n+1) + diphosphate</text>
        <dbReference type="Rhea" id="RHEA:22508"/>
        <dbReference type="Rhea" id="RHEA-COMP:17339"/>
        <dbReference type="Rhea" id="RHEA-COMP:17340"/>
        <dbReference type="ChEBI" id="CHEBI:33019"/>
        <dbReference type="ChEBI" id="CHEBI:61560"/>
        <dbReference type="ChEBI" id="CHEBI:173112"/>
        <dbReference type="EC" id="2.7.7.7"/>
    </reaction>
</comment>
<dbReference type="AlphaFoldDB" id="A0A0R1F3Y2"/>
<evidence type="ECO:0000259" key="10">
    <source>
        <dbReference type="Pfam" id="PF21694"/>
    </source>
</evidence>
<dbReference type="InterPro" id="IPR005790">
    <property type="entry name" value="DNA_polIII_delta"/>
</dbReference>
<evidence type="ECO:0000256" key="6">
    <source>
        <dbReference type="ARBA" id="ARBA00022932"/>
    </source>
</evidence>
<evidence type="ECO:0000259" key="9">
    <source>
        <dbReference type="Pfam" id="PF06144"/>
    </source>
</evidence>
<dbReference type="InterPro" id="IPR027417">
    <property type="entry name" value="P-loop_NTPase"/>
</dbReference>
<evidence type="ECO:0000313" key="12">
    <source>
        <dbReference type="Proteomes" id="UP000051984"/>
    </source>
</evidence>
<evidence type="ECO:0000256" key="4">
    <source>
        <dbReference type="ARBA" id="ARBA00022695"/>
    </source>
</evidence>
<dbReference type="eggNOG" id="COG1466">
    <property type="taxonomic scope" value="Bacteria"/>
</dbReference>
<dbReference type="InterPro" id="IPR010372">
    <property type="entry name" value="DNA_pol3_delta_N"/>
</dbReference>
<dbReference type="GO" id="GO:0006261">
    <property type="term" value="P:DNA-templated DNA replication"/>
    <property type="evidence" value="ECO:0007669"/>
    <property type="project" value="TreeGrafter"/>
</dbReference>
<dbReference type="Proteomes" id="UP000051984">
    <property type="component" value="Unassembled WGS sequence"/>
</dbReference>
<feature type="domain" description="DNA polymerase III delta N-terminal" evidence="9">
    <location>
        <begin position="20"/>
        <end position="143"/>
    </location>
</feature>
<dbReference type="PANTHER" id="PTHR34388">
    <property type="entry name" value="DNA POLYMERASE III SUBUNIT DELTA"/>
    <property type="match status" value="1"/>
</dbReference>
<dbReference type="Pfam" id="PF21694">
    <property type="entry name" value="DNA_pol3_delta_C"/>
    <property type="match status" value="1"/>
</dbReference>
<keyword evidence="3" id="KW-0808">Transferase</keyword>
<dbReference type="Gene3D" id="1.20.272.10">
    <property type="match status" value="1"/>
</dbReference>
<evidence type="ECO:0000256" key="2">
    <source>
        <dbReference type="ARBA" id="ARBA00017703"/>
    </source>
</evidence>
<dbReference type="GO" id="GO:0003677">
    <property type="term" value="F:DNA binding"/>
    <property type="evidence" value="ECO:0007669"/>
    <property type="project" value="InterPro"/>
</dbReference>
<proteinExistence type="inferred from homology"/>
<dbReference type="SUPFAM" id="SSF52540">
    <property type="entry name" value="P-loop containing nucleoside triphosphate hydrolases"/>
    <property type="match status" value="1"/>
</dbReference>
<dbReference type="Pfam" id="PF06144">
    <property type="entry name" value="DNA_pol3_delta"/>
    <property type="match status" value="1"/>
</dbReference>
<evidence type="ECO:0000256" key="8">
    <source>
        <dbReference type="ARBA" id="ARBA00049244"/>
    </source>
</evidence>
<dbReference type="GO" id="GO:0009360">
    <property type="term" value="C:DNA polymerase III complex"/>
    <property type="evidence" value="ECO:0007669"/>
    <property type="project" value="InterPro"/>
</dbReference>
<protein>
    <recommendedName>
        <fullName evidence="2">DNA polymerase III subunit delta</fullName>
        <ecNumber evidence="1">2.7.7.7</ecNumber>
    </recommendedName>
</protein>
<organism evidence="11 12">
    <name type="scientific">Lacticaseibacillus zeae DSM 20178 = KCTC 3804</name>
    <dbReference type="NCBI Taxonomy" id="1423816"/>
    <lineage>
        <taxon>Bacteria</taxon>
        <taxon>Bacillati</taxon>
        <taxon>Bacillota</taxon>
        <taxon>Bacilli</taxon>
        <taxon>Lactobacillales</taxon>
        <taxon>Lactobacillaceae</taxon>
        <taxon>Lacticaseibacillus</taxon>
    </lineage>
</organism>
<dbReference type="Gene3D" id="3.40.50.300">
    <property type="entry name" value="P-loop containing nucleotide triphosphate hydrolases"/>
    <property type="match status" value="1"/>
</dbReference>
<feature type="domain" description="DNA polymerase III delta subunit-like C-terminal" evidence="10">
    <location>
        <begin position="217"/>
        <end position="336"/>
    </location>
</feature>
<dbReference type="GeneID" id="93269468"/>
<comment type="similarity">
    <text evidence="7">Belongs to the DNA polymerase HolA subunit family.</text>
</comment>
<reference evidence="11 12" key="1">
    <citation type="journal article" date="2015" name="Genome Announc.">
        <title>Expanding the biotechnology potential of lactobacilli through comparative genomics of 213 strains and associated genera.</title>
        <authorList>
            <person name="Sun Z."/>
            <person name="Harris H.M."/>
            <person name="McCann A."/>
            <person name="Guo C."/>
            <person name="Argimon S."/>
            <person name="Zhang W."/>
            <person name="Yang X."/>
            <person name="Jeffery I.B."/>
            <person name="Cooney J.C."/>
            <person name="Kagawa T.F."/>
            <person name="Liu W."/>
            <person name="Song Y."/>
            <person name="Salvetti E."/>
            <person name="Wrobel A."/>
            <person name="Rasinkangas P."/>
            <person name="Parkhill J."/>
            <person name="Rea M.C."/>
            <person name="O'Sullivan O."/>
            <person name="Ritari J."/>
            <person name="Douillard F.P."/>
            <person name="Paul Ross R."/>
            <person name="Yang R."/>
            <person name="Briner A.E."/>
            <person name="Felis G.E."/>
            <person name="de Vos W.M."/>
            <person name="Barrangou R."/>
            <person name="Klaenhammer T.R."/>
            <person name="Caufield P.W."/>
            <person name="Cui Y."/>
            <person name="Zhang H."/>
            <person name="O'Toole P.W."/>
        </authorList>
    </citation>
    <scope>NUCLEOTIDE SEQUENCE [LARGE SCALE GENOMIC DNA]</scope>
    <source>
        <strain evidence="11 12">DSM 20178</strain>
    </source>
</reference>
<sequence>MQVRDFIKHLKNGDRPPLTLILGEEQALREQAQQAIANMIPEDQKAMNFGRYDMHQTPVGVALDDATSMPFFGDYREVVIDAPYFLTGEKSTDKIDHDLAGLQAYFENPVPSTMMVLVAPYKKLDERKRLTKALKKSALIVDAAPLDERAARMALAQIFKQHKVSIEAPALDTLVQRTNGQYSIMMGEVRKLLTYASDGSPLTVAAVSALVPKQLNDRVFDLVTDVLRKHAADALALYRDLLAQREEPIRLNALMLGQFRLLLQVKLLAQKGYGQGNIATTLKAHPYRVKLALRQVDRLPYQQLAQAYSGLVDTETAMKTGTIDKELAFELFMLKYTGQSAAGHRGHRRESNAVR</sequence>
<accession>A0A0R1F3Y2</accession>
<dbReference type="Gene3D" id="1.10.8.60">
    <property type="match status" value="1"/>
</dbReference>
<comment type="caution">
    <text evidence="11">The sequence shown here is derived from an EMBL/GenBank/DDBJ whole genome shotgun (WGS) entry which is preliminary data.</text>
</comment>
<keyword evidence="5" id="KW-0235">DNA replication</keyword>
<dbReference type="EMBL" id="AZCT01000001">
    <property type="protein sequence ID" value="KRK13826.1"/>
    <property type="molecule type" value="Genomic_DNA"/>
</dbReference>
<evidence type="ECO:0000256" key="5">
    <source>
        <dbReference type="ARBA" id="ARBA00022705"/>
    </source>
</evidence>
<dbReference type="InterPro" id="IPR048466">
    <property type="entry name" value="DNA_pol3_delta-like_C"/>
</dbReference>
<dbReference type="NCBIfam" id="TIGR01128">
    <property type="entry name" value="holA"/>
    <property type="match status" value="1"/>
</dbReference>
<dbReference type="EC" id="2.7.7.7" evidence="1"/>
<keyword evidence="6" id="KW-0239">DNA-directed DNA polymerase</keyword>
<keyword evidence="4" id="KW-0548">Nucleotidyltransferase</keyword>
<dbReference type="PANTHER" id="PTHR34388:SF1">
    <property type="entry name" value="DNA POLYMERASE III SUBUNIT DELTA"/>
    <property type="match status" value="1"/>
</dbReference>
<gene>
    <name evidence="11" type="ORF">FD51_GL000392</name>
</gene>
<dbReference type="SUPFAM" id="SSF48019">
    <property type="entry name" value="post-AAA+ oligomerization domain-like"/>
    <property type="match status" value="1"/>
</dbReference>
<dbReference type="PATRIC" id="fig|1423816.3.peg.397"/>
<dbReference type="RefSeq" id="WP_010488571.1">
    <property type="nucleotide sequence ID" value="NZ_AZCT01000001.1"/>
</dbReference>
<dbReference type="InterPro" id="IPR008921">
    <property type="entry name" value="DNA_pol3_clamp-load_cplx_C"/>
</dbReference>
<evidence type="ECO:0000256" key="7">
    <source>
        <dbReference type="ARBA" id="ARBA00034754"/>
    </source>
</evidence>
<evidence type="ECO:0000256" key="3">
    <source>
        <dbReference type="ARBA" id="ARBA00022679"/>
    </source>
</evidence>
<name>A0A0R1F3Y2_LACZE</name>